<sequence length="799" mass="90436">MYKINLVTFFLCCTICAVAQKPADSILNRQWDANWITPKDVSRNDYGVFHFRKSFRLEKRPSTFIVHVSADNRYKLYVNGKLVSLGPARGDLYHWNFETVDLAPLLKEGNNTLSATVWYFASRAPEAQITFQPGFILQGNSATEAVCNTNATWKATVDKGYSPLTPDLIYAYYVAGPGDRVENSRSPKGWMSGNFDDSHWQDAEAGYKGLPKNVFSYADGWMLVPSALPQMELKSQKFNAVRKSVNIRSTEGFVEGRSPLEIPANTKASLIFDQGFLTNAYPNLHFQGGKDAKLTLTYAEALYVPEKDSTKWKEHIAKGDRNEVEGKRMVGVKDLCISDGSQSQSFVPLAWRTFRYVQLEIETATQGIRIDSLFNVFTGYPFRFNASFSSGNELHDRILETGWRTARLCAVETYMDCPYYEQLQYLGDTRIQALVSLYNSGDDRLMRNAIEQLDWSRMAEGITLSRYPTRNAQQIPTFSFWWIGMIHDYWMYRNDEAFIRSMLPGIRQVLSFFEKIQQVDGRLKNPPYWVFTDWTSETGWESGMAPKGKDGCSAAVDLQLLWAFQLAARLEAGLGMKGMAEHYSSKANALKRTIRSTYWDAAKNMFSDSRNKDTYSQHVNTLAILTGVTTAAETKSVANKLMNDASLSKATIYFLYYVNQALCRAGFGNLYLERLDIWEENLKYGMTTWAEMSDIYKSRSDCHAWGSSPNIEFFRIVLGIDSDAPGFNRIRIAPHPGKLSRLTGKMPHPKGTIEVSYEIGKNGSVNADIKLPGGTSGTFVWNGKEYPLKSGNNLLKQIR</sequence>
<evidence type="ECO:0000259" key="3">
    <source>
        <dbReference type="Pfam" id="PF17389"/>
    </source>
</evidence>
<feature type="chain" id="PRO_5002135710" description="Alpha-rhamnosidase" evidence="1">
    <location>
        <begin position="20"/>
        <end position="799"/>
    </location>
</feature>
<comment type="caution">
    <text evidence="5">The sequence shown here is derived from an EMBL/GenBank/DDBJ whole genome shotgun (WGS) entry which is preliminary data.</text>
</comment>
<organism evidence="5 6">
    <name type="scientific">Flavihumibacter solisilvae</name>
    <dbReference type="NCBI Taxonomy" id="1349421"/>
    <lineage>
        <taxon>Bacteria</taxon>
        <taxon>Pseudomonadati</taxon>
        <taxon>Bacteroidota</taxon>
        <taxon>Chitinophagia</taxon>
        <taxon>Chitinophagales</taxon>
        <taxon>Chitinophagaceae</taxon>
        <taxon>Flavihumibacter</taxon>
    </lineage>
</organism>
<dbReference type="InterPro" id="IPR008979">
    <property type="entry name" value="Galactose-bd-like_sf"/>
</dbReference>
<protein>
    <recommendedName>
        <fullName evidence="7">Alpha-rhamnosidase</fullName>
    </recommendedName>
</protein>
<feature type="signal peptide" evidence="1">
    <location>
        <begin position="1"/>
        <end position="19"/>
    </location>
</feature>
<dbReference type="InterPro" id="IPR035396">
    <property type="entry name" value="Bac_rhamnosid6H"/>
</dbReference>
<keyword evidence="6" id="KW-1185">Reference proteome</keyword>
<dbReference type="InterPro" id="IPR008928">
    <property type="entry name" value="6-hairpin_glycosidase_sf"/>
</dbReference>
<dbReference type="Gene3D" id="1.50.10.10">
    <property type="match status" value="1"/>
</dbReference>
<evidence type="ECO:0000256" key="1">
    <source>
        <dbReference type="SAM" id="SignalP"/>
    </source>
</evidence>
<dbReference type="PANTHER" id="PTHR34987:SF2">
    <property type="entry name" value="B, PUTATIVE (AFU_ORTHOLOGUE AFUA_7G05040)-RELATED"/>
    <property type="match status" value="1"/>
</dbReference>
<dbReference type="Gene3D" id="2.60.420.10">
    <property type="entry name" value="Maltose phosphorylase, domain 3"/>
    <property type="match status" value="1"/>
</dbReference>
<accession>A0A0C1LMJ3</accession>
<reference evidence="5 6" key="1">
    <citation type="submission" date="2014-11" db="EMBL/GenBank/DDBJ databases">
        <title>Genome sequence of Flavihumibacter solisilvae 3-3.</title>
        <authorList>
            <person name="Zhou G."/>
            <person name="Li M."/>
            <person name="Wang G."/>
        </authorList>
    </citation>
    <scope>NUCLEOTIDE SEQUENCE [LARGE SCALE GENOMIC DNA]</scope>
    <source>
        <strain evidence="5 6">3-3</strain>
    </source>
</reference>
<feature type="domain" description="Bacterial alpha-L-rhamnosidase N-terminal" evidence="2">
    <location>
        <begin position="61"/>
        <end position="205"/>
    </location>
</feature>
<dbReference type="InterPro" id="IPR012341">
    <property type="entry name" value="6hp_glycosidase-like_sf"/>
</dbReference>
<dbReference type="InterPro" id="IPR035398">
    <property type="entry name" value="Bac_rhamnosid_C"/>
</dbReference>
<dbReference type="OrthoDB" id="9815108at2"/>
<dbReference type="STRING" id="1349421.OI18_00455"/>
<dbReference type="AlphaFoldDB" id="A0A0C1LMJ3"/>
<dbReference type="Proteomes" id="UP000031408">
    <property type="component" value="Unassembled WGS sequence"/>
</dbReference>
<evidence type="ECO:0000259" key="2">
    <source>
        <dbReference type="Pfam" id="PF08531"/>
    </source>
</evidence>
<gene>
    <name evidence="5" type="ORF">OI18_00455</name>
</gene>
<evidence type="ECO:0000259" key="4">
    <source>
        <dbReference type="Pfam" id="PF17390"/>
    </source>
</evidence>
<dbReference type="Gene3D" id="2.60.120.260">
    <property type="entry name" value="Galactose-binding domain-like"/>
    <property type="match status" value="2"/>
</dbReference>
<dbReference type="Pfam" id="PF17389">
    <property type="entry name" value="Bac_rhamnosid6H"/>
    <property type="match status" value="1"/>
</dbReference>
<dbReference type="PANTHER" id="PTHR34987">
    <property type="entry name" value="C, PUTATIVE (AFU_ORTHOLOGUE AFUA_3G02880)-RELATED"/>
    <property type="match status" value="1"/>
</dbReference>
<evidence type="ECO:0008006" key="7">
    <source>
        <dbReference type="Google" id="ProtNLM"/>
    </source>
</evidence>
<feature type="domain" description="Alpha-L-rhamnosidase six-hairpin glycosidase" evidence="3">
    <location>
        <begin position="386"/>
        <end position="709"/>
    </location>
</feature>
<dbReference type="SUPFAM" id="SSF49785">
    <property type="entry name" value="Galactose-binding domain-like"/>
    <property type="match status" value="1"/>
</dbReference>
<evidence type="ECO:0000313" key="6">
    <source>
        <dbReference type="Proteomes" id="UP000031408"/>
    </source>
</evidence>
<dbReference type="GO" id="GO:0005975">
    <property type="term" value="P:carbohydrate metabolic process"/>
    <property type="evidence" value="ECO:0007669"/>
    <property type="project" value="InterPro"/>
</dbReference>
<name>A0A0C1LMJ3_9BACT</name>
<dbReference type="SUPFAM" id="SSF48208">
    <property type="entry name" value="Six-hairpin glycosidases"/>
    <property type="match status" value="1"/>
</dbReference>
<dbReference type="Pfam" id="PF17390">
    <property type="entry name" value="Bac_rhamnosid_C"/>
    <property type="match status" value="1"/>
</dbReference>
<dbReference type="RefSeq" id="WP_039136583.1">
    <property type="nucleotide sequence ID" value="NZ_JSVC01000001.1"/>
</dbReference>
<feature type="domain" description="Alpha-L-rhamnosidase C-terminal" evidence="4">
    <location>
        <begin position="719"/>
        <end position="786"/>
    </location>
</feature>
<keyword evidence="1" id="KW-0732">Signal</keyword>
<proteinExistence type="predicted"/>
<dbReference type="InterPro" id="IPR013737">
    <property type="entry name" value="Bac_rhamnosid_N"/>
</dbReference>
<dbReference type="EMBL" id="JSVC01000001">
    <property type="protein sequence ID" value="KIC96513.1"/>
    <property type="molecule type" value="Genomic_DNA"/>
</dbReference>
<dbReference type="Pfam" id="PF08531">
    <property type="entry name" value="Bac_rhamnosid_N"/>
    <property type="match status" value="1"/>
</dbReference>
<evidence type="ECO:0000313" key="5">
    <source>
        <dbReference type="EMBL" id="KIC96513.1"/>
    </source>
</evidence>